<evidence type="ECO:0000259" key="1">
    <source>
        <dbReference type="PROSITE" id="PS51371"/>
    </source>
</evidence>
<sequence length="97" mass="10768">MGSKLERVKRNWPMIIENIMSTKFSVLKISDSEDMARQLMVETGASCLPVIGDAGEPLGVIWQTDLLQRLQPIAKKKSSADSKSKEGVDWLSDVMCV</sequence>
<dbReference type="InterPro" id="IPR046342">
    <property type="entry name" value="CBS_dom_sf"/>
</dbReference>
<accession>A0A382ETI1</accession>
<dbReference type="SUPFAM" id="SSF54631">
    <property type="entry name" value="CBS-domain pair"/>
    <property type="match status" value="1"/>
</dbReference>
<dbReference type="AlphaFoldDB" id="A0A382ETI1"/>
<protein>
    <recommendedName>
        <fullName evidence="1">CBS domain-containing protein</fullName>
    </recommendedName>
</protein>
<reference evidence="2" key="1">
    <citation type="submission" date="2018-05" db="EMBL/GenBank/DDBJ databases">
        <authorList>
            <person name="Lanie J.A."/>
            <person name="Ng W.-L."/>
            <person name="Kazmierczak K.M."/>
            <person name="Andrzejewski T.M."/>
            <person name="Davidsen T.M."/>
            <person name="Wayne K.J."/>
            <person name="Tettelin H."/>
            <person name="Glass J.I."/>
            <person name="Rusch D."/>
            <person name="Podicherti R."/>
            <person name="Tsui H.-C.T."/>
            <person name="Winkler M.E."/>
        </authorList>
    </citation>
    <scope>NUCLEOTIDE SEQUENCE</scope>
</reference>
<organism evidence="2">
    <name type="scientific">marine metagenome</name>
    <dbReference type="NCBI Taxonomy" id="408172"/>
    <lineage>
        <taxon>unclassified sequences</taxon>
        <taxon>metagenomes</taxon>
        <taxon>ecological metagenomes</taxon>
    </lineage>
</organism>
<name>A0A382ETI1_9ZZZZ</name>
<dbReference type="EMBL" id="UINC01046236">
    <property type="protein sequence ID" value="SVB53988.1"/>
    <property type="molecule type" value="Genomic_DNA"/>
</dbReference>
<dbReference type="Pfam" id="PF00571">
    <property type="entry name" value="CBS"/>
    <property type="match status" value="1"/>
</dbReference>
<evidence type="ECO:0000313" key="2">
    <source>
        <dbReference type="EMBL" id="SVB53988.1"/>
    </source>
</evidence>
<proteinExistence type="predicted"/>
<gene>
    <name evidence="2" type="ORF">METZ01_LOCUS206842</name>
</gene>
<feature type="non-terminal residue" evidence="2">
    <location>
        <position position="97"/>
    </location>
</feature>
<dbReference type="PROSITE" id="PS51371">
    <property type="entry name" value="CBS"/>
    <property type="match status" value="1"/>
</dbReference>
<dbReference type="Gene3D" id="3.10.580.10">
    <property type="entry name" value="CBS-domain"/>
    <property type="match status" value="1"/>
</dbReference>
<dbReference type="InterPro" id="IPR000644">
    <property type="entry name" value="CBS_dom"/>
</dbReference>
<feature type="domain" description="CBS" evidence="1">
    <location>
        <begin position="20"/>
        <end position="79"/>
    </location>
</feature>